<evidence type="ECO:0000313" key="3">
    <source>
        <dbReference type="Proteomes" id="UP001189429"/>
    </source>
</evidence>
<protein>
    <submittedName>
        <fullName evidence="2">Uncharacterized protein</fullName>
    </submittedName>
</protein>
<sequence>MAASSSSDPERRGTVASCCARPSGLQPRPPSSTGRAPRGCAAPSAAEAWPCEPPPAAPQHPPAAASAKATLLSPRGPAASEKNDGPPSAPGVAAPIDRGNERAPGSRRPRSALASWA</sequence>
<proteinExistence type="predicted"/>
<organism evidence="2 3">
    <name type="scientific">Prorocentrum cordatum</name>
    <dbReference type="NCBI Taxonomy" id="2364126"/>
    <lineage>
        <taxon>Eukaryota</taxon>
        <taxon>Sar</taxon>
        <taxon>Alveolata</taxon>
        <taxon>Dinophyceae</taxon>
        <taxon>Prorocentrales</taxon>
        <taxon>Prorocentraceae</taxon>
        <taxon>Prorocentrum</taxon>
    </lineage>
</organism>
<feature type="compositionally biased region" description="Pro residues" evidence="1">
    <location>
        <begin position="51"/>
        <end position="61"/>
    </location>
</feature>
<comment type="caution">
    <text evidence="2">The sequence shown here is derived from an EMBL/GenBank/DDBJ whole genome shotgun (WGS) entry which is preliminary data.</text>
</comment>
<reference evidence="2" key="1">
    <citation type="submission" date="2023-10" db="EMBL/GenBank/DDBJ databases">
        <authorList>
            <person name="Chen Y."/>
            <person name="Shah S."/>
            <person name="Dougan E. K."/>
            <person name="Thang M."/>
            <person name="Chan C."/>
        </authorList>
    </citation>
    <scope>NUCLEOTIDE SEQUENCE [LARGE SCALE GENOMIC DNA]</scope>
</reference>
<feature type="region of interest" description="Disordered" evidence="1">
    <location>
        <begin position="1"/>
        <end position="117"/>
    </location>
</feature>
<evidence type="ECO:0000256" key="1">
    <source>
        <dbReference type="SAM" id="MobiDB-lite"/>
    </source>
</evidence>
<accession>A0ABN9VX26</accession>
<dbReference type="Proteomes" id="UP001189429">
    <property type="component" value="Unassembled WGS sequence"/>
</dbReference>
<name>A0ABN9VX26_9DINO</name>
<dbReference type="EMBL" id="CAUYUJ010017698">
    <property type="protein sequence ID" value="CAK0877062.1"/>
    <property type="molecule type" value="Genomic_DNA"/>
</dbReference>
<gene>
    <name evidence="2" type="ORF">PCOR1329_LOCUS61221</name>
</gene>
<keyword evidence="3" id="KW-1185">Reference proteome</keyword>
<evidence type="ECO:0000313" key="2">
    <source>
        <dbReference type="EMBL" id="CAK0877062.1"/>
    </source>
</evidence>
<feature type="compositionally biased region" description="Low complexity" evidence="1">
    <location>
        <begin position="41"/>
        <end position="50"/>
    </location>
</feature>